<evidence type="ECO:0000256" key="1">
    <source>
        <dbReference type="ARBA" id="ARBA00004651"/>
    </source>
</evidence>
<accession>C4LGZ1</accession>
<reference evidence="10 11" key="1">
    <citation type="journal article" date="2008" name="J. Biotechnol.">
        <title>Ultrafast pyrosequencing of Corynebacterium kroppenstedtii DSM44385 revealed insights into the physiology of a lipophilic corynebacterium that lacks mycolic acids.</title>
        <authorList>
            <person name="Tauch A."/>
            <person name="Schneider J."/>
            <person name="Szczepanowski R."/>
            <person name="Tilker A."/>
            <person name="Viehoever P."/>
            <person name="Gartemann K.-H."/>
            <person name="Arnold W."/>
            <person name="Blom J."/>
            <person name="Brinkrolf K."/>
            <person name="Brune I."/>
            <person name="Goetker S."/>
            <person name="Weisshaar B."/>
            <person name="Goesmann A."/>
            <person name="Droege M."/>
            <person name="Puehler A."/>
        </authorList>
    </citation>
    <scope>NUCLEOTIDE SEQUENCE [LARGE SCALE GENOMIC DNA]</scope>
    <source>
        <strain evidence="11">DSM 44385 / JCM 11950 / CIP 105744 / CCUG 35717</strain>
    </source>
</reference>
<feature type="transmembrane region" description="Helical" evidence="8">
    <location>
        <begin position="143"/>
        <end position="167"/>
    </location>
</feature>
<dbReference type="AlphaFoldDB" id="C4LGZ1"/>
<evidence type="ECO:0000256" key="2">
    <source>
        <dbReference type="ARBA" id="ARBA00010792"/>
    </source>
</evidence>
<comment type="similarity">
    <text evidence="2">Belongs to the DedA family.</text>
</comment>
<dbReference type="KEGG" id="ckp:ckrop_0314"/>
<sequence>MDRYQVCCGIMSALTAVDLTVLTQAFTMGGTGVKTFASAALANGTNLLADAATSARATLAASADLVPQLRTSILAQASETVTAAPKLLDPMYWLGADSPFGHLILPGLGLIIFVETGLGFPLLPGDSLLFTAGMLANQHNGFAPVWQVLLVAIACAIAGDQSSYWIGRKLGDRIRKRPDGRIFKKAYITEGEAFFKKWGALAVILCRFVPIVRTYAPMTIGMARMNYARFFLFDICGGFLWAGGVTVLGVWLGSFTFVRENIELIFLAIVFISILPGIIGAIKKSRASKGAATSDDSAAPLAARDAKETLHEREASES</sequence>
<evidence type="ECO:0000256" key="5">
    <source>
        <dbReference type="ARBA" id="ARBA00022989"/>
    </source>
</evidence>
<protein>
    <submittedName>
        <fullName evidence="10">Putative membrane protein</fullName>
    </submittedName>
</protein>
<dbReference type="HOGENOM" id="CLU_044208_6_0_11"/>
<dbReference type="Pfam" id="PF09335">
    <property type="entry name" value="VTT_dom"/>
    <property type="match status" value="1"/>
</dbReference>
<evidence type="ECO:0000256" key="3">
    <source>
        <dbReference type="ARBA" id="ARBA00022475"/>
    </source>
</evidence>
<feature type="transmembrane region" description="Helical" evidence="8">
    <location>
        <begin position="264"/>
        <end position="282"/>
    </location>
</feature>
<dbReference type="InterPro" id="IPR032816">
    <property type="entry name" value="VTT_dom"/>
</dbReference>
<evidence type="ECO:0000256" key="7">
    <source>
        <dbReference type="SAM" id="MobiDB-lite"/>
    </source>
</evidence>
<keyword evidence="4 8" id="KW-0812">Transmembrane</keyword>
<dbReference type="EMBL" id="CP001620">
    <property type="protein sequence ID" value="ACR17096.1"/>
    <property type="molecule type" value="Genomic_DNA"/>
</dbReference>
<feature type="compositionally biased region" description="Basic and acidic residues" evidence="7">
    <location>
        <begin position="304"/>
        <end position="318"/>
    </location>
</feature>
<evidence type="ECO:0000256" key="8">
    <source>
        <dbReference type="SAM" id="Phobius"/>
    </source>
</evidence>
<name>C4LGZ1_CORK4</name>
<feature type="transmembrane region" description="Helical" evidence="8">
    <location>
        <begin position="230"/>
        <end position="252"/>
    </location>
</feature>
<evidence type="ECO:0000256" key="6">
    <source>
        <dbReference type="ARBA" id="ARBA00023136"/>
    </source>
</evidence>
<proteinExistence type="inferred from homology"/>
<organism evidence="10 11">
    <name type="scientific">Corynebacterium kroppenstedtii (strain DSM 44385 / JCM 11950 / CIP 105744 / CCUG 35717)</name>
    <dbReference type="NCBI Taxonomy" id="645127"/>
    <lineage>
        <taxon>Bacteria</taxon>
        <taxon>Bacillati</taxon>
        <taxon>Actinomycetota</taxon>
        <taxon>Actinomycetes</taxon>
        <taxon>Mycobacteriales</taxon>
        <taxon>Corynebacteriaceae</taxon>
        <taxon>Corynebacterium</taxon>
    </lineage>
</organism>
<evidence type="ECO:0000259" key="9">
    <source>
        <dbReference type="Pfam" id="PF09335"/>
    </source>
</evidence>
<feature type="domain" description="VTT" evidence="9">
    <location>
        <begin position="123"/>
        <end position="249"/>
    </location>
</feature>
<dbReference type="GO" id="GO:0005886">
    <property type="term" value="C:plasma membrane"/>
    <property type="evidence" value="ECO:0007669"/>
    <property type="project" value="UniProtKB-SubCell"/>
</dbReference>
<dbReference type="InterPro" id="IPR032818">
    <property type="entry name" value="DedA-like"/>
</dbReference>
<dbReference type="Proteomes" id="UP000001473">
    <property type="component" value="Chromosome"/>
</dbReference>
<gene>
    <name evidence="10" type="ordered locus">ckrop_0314</name>
</gene>
<keyword evidence="6 8" id="KW-0472">Membrane</keyword>
<evidence type="ECO:0000313" key="10">
    <source>
        <dbReference type="EMBL" id="ACR17096.1"/>
    </source>
</evidence>
<comment type="subcellular location">
    <subcellularLocation>
        <location evidence="1">Cell membrane</location>
        <topology evidence="1">Multi-pass membrane protein</topology>
    </subcellularLocation>
</comment>
<feature type="transmembrane region" description="Helical" evidence="8">
    <location>
        <begin position="100"/>
        <end position="123"/>
    </location>
</feature>
<dbReference type="PANTHER" id="PTHR30353:SF0">
    <property type="entry name" value="TRANSMEMBRANE PROTEIN"/>
    <property type="match status" value="1"/>
</dbReference>
<keyword evidence="3" id="KW-1003">Cell membrane</keyword>
<feature type="region of interest" description="Disordered" evidence="7">
    <location>
        <begin position="288"/>
        <end position="318"/>
    </location>
</feature>
<evidence type="ECO:0000256" key="4">
    <source>
        <dbReference type="ARBA" id="ARBA00022692"/>
    </source>
</evidence>
<dbReference type="PANTHER" id="PTHR30353">
    <property type="entry name" value="INNER MEMBRANE PROTEIN DEDA-RELATED"/>
    <property type="match status" value="1"/>
</dbReference>
<keyword evidence="5 8" id="KW-1133">Transmembrane helix</keyword>
<dbReference type="eggNOG" id="COG0586">
    <property type="taxonomic scope" value="Bacteria"/>
</dbReference>
<evidence type="ECO:0000313" key="11">
    <source>
        <dbReference type="Proteomes" id="UP000001473"/>
    </source>
</evidence>
<keyword evidence="11" id="KW-1185">Reference proteome</keyword>